<accession>A0A1J5QFX8</accession>
<dbReference type="InterPro" id="IPR052702">
    <property type="entry name" value="MscS-like_channel"/>
</dbReference>
<dbReference type="PANTHER" id="PTHR30347">
    <property type="entry name" value="POTASSIUM CHANNEL RELATED"/>
    <property type="match status" value="1"/>
</dbReference>
<evidence type="ECO:0000259" key="1">
    <source>
        <dbReference type="Pfam" id="PF13358"/>
    </source>
</evidence>
<dbReference type="InterPro" id="IPR036397">
    <property type="entry name" value="RNaseH_sf"/>
</dbReference>
<proteinExistence type="predicted"/>
<dbReference type="InterPro" id="IPR012337">
    <property type="entry name" value="RNaseH-like_sf"/>
</dbReference>
<dbReference type="SUPFAM" id="SSF53098">
    <property type="entry name" value="Ribonuclease H-like"/>
    <property type="match status" value="1"/>
</dbReference>
<dbReference type="NCBIfam" id="NF033545">
    <property type="entry name" value="transpos_IS630"/>
    <property type="match status" value="1"/>
</dbReference>
<name>A0A1J5QFX8_9ZZZZ</name>
<dbReference type="Pfam" id="PF13358">
    <property type="entry name" value="DDE_3"/>
    <property type="match status" value="1"/>
</dbReference>
<sequence length="359" mass="40999">MHKRTNIQLSRADRSKLKAVVANRNSPQKHVWRAKIILLTADGRGTTEIMQATGKAKTVIWRWQERFHDEGAAGLWRDKTRRSRIPPLSPEVAKRVVALTLAGLPPAASHWTGSAMAKAAGISVSSVQRIWRAHGLQPHRVRQFKLSNDPQFAAKLHEIVGLYIDPPDHAIVLSVDEKSQIQALDRTQPGLPMKKGRAGTMTHDYERHGVTTLFAAFDVLEGKIIGRCMKRHRHQEFIRFLNVIEARVPKKKTIHIIVDNYATHKHPDVMLWLEKHRRFVFHFTPTSASWLNAIEGFFAKLTKKRLKRGVFRSLRELKDAIHRFLDDANANPKPFTWTKDPNKIIAAVKRGHQVLDSIH</sequence>
<dbReference type="InterPro" id="IPR038717">
    <property type="entry name" value="Tc1-like_DDE_dom"/>
</dbReference>
<dbReference type="Pfam" id="PF13565">
    <property type="entry name" value="HTH_32"/>
    <property type="match status" value="1"/>
</dbReference>
<feature type="domain" description="Tc1-like transposase DDE" evidence="1">
    <location>
        <begin position="173"/>
        <end position="318"/>
    </location>
</feature>
<dbReference type="SUPFAM" id="SSF46689">
    <property type="entry name" value="Homeodomain-like"/>
    <property type="match status" value="1"/>
</dbReference>
<organism evidence="2">
    <name type="scientific">mine drainage metagenome</name>
    <dbReference type="NCBI Taxonomy" id="410659"/>
    <lineage>
        <taxon>unclassified sequences</taxon>
        <taxon>metagenomes</taxon>
        <taxon>ecological metagenomes</taxon>
    </lineage>
</organism>
<dbReference type="AlphaFoldDB" id="A0A1J5QFX8"/>
<protein>
    <submittedName>
        <fullName evidence="2">Integrase core domain protein</fullName>
    </submittedName>
</protein>
<evidence type="ECO:0000313" key="2">
    <source>
        <dbReference type="EMBL" id="OIQ76419.1"/>
    </source>
</evidence>
<dbReference type="GO" id="GO:0003676">
    <property type="term" value="F:nucleic acid binding"/>
    <property type="evidence" value="ECO:0007669"/>
    <property type="project" value="InterPro"/>
</dbReference>
<dbReference type="EMBL" id="MLJW01001874">
    <property type="protein sequence ID" value="OIQ76419.1"/>
    <property type="molecule type" value="Genomic_DNA"/>
</dbReference>
<dbReference type="PANTHER" id="PTHR30347:SF1">
    <property type="entry name" value="MECHANOSENSITIVE CHANNEL MSCK"/>
    <property type="match status" value="1"/>
</dbReference>
<dbReference type="InterPro" id="IPR047655">
    <property type="entry name" value="Transpos_IS630-like"/>
</dbReference>
<dbReference type="Gene3D" id="3.30.420.10">
    <property type="entry name" value="Ribonuclease H-like superfamily/Ribonuclease H"/>
    <property type="match status" value="1"/>
</dbReference>
<gene>
    <name evidence="2" type="ORF">GALL_418990</name>
</gene>
<reference evidence="2" key="1">
    <citation type="submission" date="2016-10" db="EMBL/GenBank/DDBJ databases">
        <title>Sequence of Gallionella enrichment culture.</title>
        <authorList>
            <person name="Poehlein A."/>
            <person name="Muehling M."/>
            <person name="Daniel R."/>
        </authorList>
    </citation>
    <scope>NUCLEOTIDE SEQUENCE</scope>
</reference>
<comment type="caution">
    <text evidence="2">The sequence shown here is derived from an EMBL/GenBank/DDBJ whole genome shotgun (WGS) entry which is preliminary data.</text>
</comment>
<dbReference type="InterPro" id="IPR009057">
    <property type="entry name" value="Homeodomain-like_sf"/>
</dbReference>